<accession>A0ABN9WP83</accession>
<comment type="caution">
    <text evidence="2">The sequence shown here is derived from an EMBL/GenBank/DDBJ whole genome shotgun (WGS) entry which is preliminary data.</text>
</comment>
<evidence type="ECO:0000313" key="2">
    <source>
        <dbReference type="EMBL" id="CAK0888489.1"/>
    </source>
</evidence>
<name>A0ABN9WP83_9DINO</name>
<keyword evidence="3" id="KW-1185">Reference proteome</keyword>
<organism evidence="2 3">
    <name type="scientific">Prorocentrum cordatum</name>
    <dbReference type="NCBI Taxonomy" id="2364126"/>
    <lineage>
        <taxon>Eukaryota</taxon>
        <taxon>Sar</taxon>
        <taxon>Alveolata</taxon>
        <taxon>Dinophyceae</taxon>
        <taxon>Prorocentrales</taxon>
        <taxon>Prorocentraceae</taxon>
        <taxon>Prorocentrum</taxon>
    </lineage>
</organism>
<reference evidence="2" key="1">
    <citation type="submission" date="2023-10" db="EMBL/GenBank/DDBJ databases">
        <authorList>
            <person name="Chen Y."/>
            <person name="Shah S."/>
            <person name="Dougan E. K."/>
            <person name="Thang M."/>
            <person name="Chan C."/>
        </authorList>
    </citation>
    <scope>NUCLEOTIDE SEQUENCE [LARGE SCALE GENOMIC DNA]</scope>
</reference>
<proteinExistence type="predicted"/>
<evidence type="ECO:0000256" key="1">
    <source>
        <dbReference type="SAM" id="MobiDB-lite"/>
    </source>
</evidence>
<sequence>MHYNVRAGRRGTAKSWASGVGATWRPSRASTNHQANLAQNKGAQNERIIIAFIRPQTEHDDPFRVRSRKTRAYDDWTKPQRKMDLSRHAAAAWGSPRRGRRLRFARPRRSSAQARNNKIVSIGKPAASRGAASWAVPEAPPRGMLHWHSGDTCHTQSDAFPAPLDQAARADSERVRSSTEVHWCPCCGPS</sequence>
<dbReference type="Proteomes" id="UP001189429">
    <property type="component" value="Unassembled WGS sequence"/>
</dbReference>
<dbReference type="EMBL" id="CAUYUJ010019082">
    <property type="protein sequence ID" value="CAK0888489.1"/>
    <property type="molecule type" value="Genomic_DNA"/>
</dbReference>
<feature type="region of interest" description="Disordered" evidence="1">
    <location>
        <begin position="1"/>
        <end position="33"/>
    </location>
</feature>
<protein>
    <submittedName>
        <fullName evidence="2">Uncharacterized protein</fullName>
    </submittedName>
</protein>
<gene>
    <name evidence="2" type="ORF">PCOR1329_LOCUS69269</name>
</gene>
<evidence type="ECO:0000313" key="3">
    <source>
        <dbReference type="Proteomes" id="UP001189429"/>
    </source>
</evidence>